<comment type="caution">
    <text evidence="2">The sequence shown here is derived from an EMBL/GenBank/DDBJ whole genome shotgun (WGS) entry which is preliminary data.</text>
</comment>
<dbReference type="PANTHER" id="PTHR23408">
    <property type="entry name" value="METHYLMALONYL-COA MUTASE"/>
    <property type="match status" value="1"/>
</dbReference>
<dbReference type="Gene3D" id="1.20.5.170">
    <property type="match status" value="1"/>
</dbReference>
<comment type="similarity">
    <text evidence="1">Belongs to the SIMIBI class G3E GTPase family. ArgK/MeaB subfamily.</text>
</comment>
<dbReference type="AlphaFoldDB" id="A0A840E4R2"/>
<dbReference type="SUPFAM" id="SSF52540">
    <property type="entry name" value="P-loop containing nucleoside triphosphate hydrolases"/>
    <property type="match status" value="1"/>
</dbReference>
<name>A0A840E4R2_9BACT</name>
<evidence type="ECO:0000256" key="1">
    <source>
        <dbReference type="ARBA" id="ARBA00009625"/>
    </source>
</evidence>
<dbReference type="GO" id="GO:0005525">
    <property type="term" value="F:GTP binding"/>
    <property type="evidence" value="ECO:0007669"/>
    <property type="project" value="InterPro"/>
</dbReference>
<proteinExistence type="inferred from homology"/>
<dbReference type="GO" id="GO:0005737">
    <property type="term" value="C:cytoplasm"/>
    <property type="evidence" value="ECO:0007669"/>
    <property type="project" value="TreeGrafter"/>
</dbReference>
<dbReference type="InterPro" id="IPR027417">
    <property type="entry name" value="P-loop_NTPase"/>
</dbReference>
<dbReference type="RefSeq" id="WP_183495193.1">
    <property type="nucleotide sequence ID" value="NZ_JACIFF010000003.1"/>
</dbReference>
<dbReference type="GO" id="GO:0003924">
    <property type="term" value="F:GTPase activity"/>
    <property type="evidence" value="ECO:0007669"/>
    <property type="project" value="InterPro"/>
</dbReference>
<accession>A0A840E4R2</accession>
<keyword evidence="2" id="KW-0418">Kinase</keyword>
<dbReference type="NCBIfam" id="TIGR00750">
    <property type="entry name" value="lao"/>
    <property type="match status" value="1"/>
</dbReference>
<keyword evidence="2" id="KW-0808">Transferase</keyword>
<dbReference type="PANTHER" id="PTHR23408:SF3">
    <property type="entry name" value="METHYLMALONIC ACIDURIA TYPE A PROTEIN, MITOCHONDRIAL"/>
    <property type="match status" value="1"/>
</dbReference>
<dbReference type="Pfam" id="PF03308">
    <property type="entry name" value="MeaB"/>
    <property type="match status" value="1"/>
</dbReference>
<dbReference type="CDD" id="cd03114">
    <property type="entry name" value="MMAA-like"/>
    <property type="match status" value="1"/>
</dbReference>
<dbReference type="EC" id="2.7.-.-" evidence="2"/>
<reference evidence="2 3" key="1">
    <citation type="submission" date="2020-08" db="EMBL/GenBank/DDBJ databases">
        <title>Genomic Encyclopedia of Type Strains, Phase IV (KMG-IV): sequencing the most valuable type-strain genomes for metagenomic binning, comparative biology and taxonomic classification.</title>
        <authorList>
            <person name="Goeker M."/>
        </authorList>
    </citation>
    <scope>NUCLEOTIDE SEQUENCE [LARGE SCALE GENOMIC DNA]</scope>
    <source>
        <strain evidence="2 3">DSM 105137</strain>
    </source>
</reference>
<dbReference type="Proteomes" id="UP000576209">
    <property type="component" value="Unassembled WGS sequence"/>
</dbReference>
<dbReference type="GO" id="GO:0016301">
    <property type="term" value="F:kinase activity"/>
    <property type="evidence" value="ECO:0007669"/>
    <property type="project" value="UniProtKB-KW"/>
</dbReference>
<dbReference type="InterPro" id="IPR005129">
    <property type="entry name" value="GTPase_ArgK"/>
</dbReference>
<evidence type="ECO:0000313" key="2">
    <source>
        <dbReference type="EMBL" id="MBB4078943.1"/>
    </source>
</evidence>
<sequence>MQLFSDLSSPNHRRALGRAITLVESSRPEDQAIAAELIALAEAQPHASQTFRLGISGTPGVGKSTFIEAFGLEILRRGHRLAVLAIDPTSSLSGGSILGDKTRMELLTRHPDVFIRPSPNAGELGGVGPASRAAVVLCEAAGYDYIIVETVGVGQAEWQVHAMTDAFLLLAQPAAGDDLQGIKRGILELADHLVVNKADTLPREARLAAAELRRGLHLAPPRPDGWTVEVATASALTGQGVSEVADRMDLYRTRQAAFVAERREGQRTDWLREQLDRELLRRLHVYLRAAGLKNDQLRDLLDQHLTIPATADVILTEFIKNSKP</sequence>
<evidence type="ECO:0000313" key="3">
    <source>
        <dbReference type="Proteomes" id="UP000576209"/>
    </source>
</evidence>
<dbReference type="EMBL" id="JACIFF010000003">
    <property type="protein sequence ID" value="MBB4078943.1"/>
    <property type="molecule type" value="Genomic_DNA"/>
</dbReference>
<keyword evidence="3" id="KW-1185">Reference proteome</keyword>
<dbReference type="NCBIfam" id="NF006958">
    <property type="entry name" value="PRK09435.1"/>
    <property type="match status" value="1"/>
</dbReference>
<protein>
    <submittedName>
        <fullName evidence="2">LAO/AO transport system kinase</fullName>
        <ecNumber evidence="2">2.7.-.-</ecNumber>
    </submittedName>
</protein>
<organism evidence="2 3">
    <name type="scientific">Neolewinella aquimaris</name>
    <dbReference type="NCBI Taxonomy" id="1835722"/>
    <lineage>
        <taxon>Bacteria</taxon>
        <taxon>Pseudomonadati</taxon>
        <taxon>Bacteroidota</taxon>
        <taxon>Saprospiria</taxon>
        <taxon>Saprospirales</taxon>
        <taxon>Lewinellaceae</taxon>
        <taxon>Neolewinella</taxon>
    </lineage>
</organism>
<gene>
    <name evidence="2" type="ORF">GGR28_001560</name>
</gene>
<dbReference type="Gene3D" id="3.40.50.300">
    <property type="entry name" value="P-loop containing nucleotide triphosphate hydrolases"/>
    <property type="match status" value="1"/>
</dbReference>